<protein>
    <submittedName>
        <fullName evidence="3">Uncharacterized protein</fullName>
    </submittedName>
</protein>
<evidence type="ECO:0000256" key="1">
    <source>
        <dbReference type="ARBA" id="ARBA00023054"/>
    </source>
</evidence>
<proteinExistence type="predicted"/>
<evidence type="ECO:0000313" key="4">
    <source>
        <dbReference type="Proteomes" id="UP000541444"/>
    </source>
</evidence>
<dbReference type="GO" id="GO:0045038">
    <property type="term" value="P:protein import into chloroplast thylakoid membrane"/>
    <property type="evidence" value="ECO:0007669"/>
    <property type="project" value="TreeGrafter"/>
</dbReference>
<comment type="caution">
    <text evidence="3">The sequence shown here is derived from an EMBL/GenBank/DDBJ whole genome shotgun (WGS) entry which is preliminary data.</text>
</comment>
<accession>A0A7J7MGP1</accession>
<organism evidence="3 4">
    <name type="scientific">Kingdonia uniflora</name>
    <dbReference type="NCBI Taxonomy" id="39325"/>
    <lineage>
        <taxon>Eukaryota</taxon>
        <taxon>Viridiplantae</taxon>
        <taxon>Streptophyta</taxon>
        <taxon>Embryophyta</taxon>
        <taxon>Tracheophyta</taxon>
        <taxon>Spermatophyta</taxon>
        <taxon>Magnoliopsida</taxon>
        <taxon>Ranunculales</taxon>
        <taxon>Circaeasteraceae</taxon>
        <taxon>Kingdonia</taxon>
    </lineage>
</organism>
<feature type="coiled-coil region" evidence="2">
    <location>
        <begin position="182"/>
        <end position="209"/>
    </location>
</feature>
<keyword evidence="4" id="KW-1185">Reference proteome</keyword>
<dbReference type="InterPro" id="IPR017499">
    <property type="entry name" value="Thf1"/>
</dbReference>
<dbReference type="GO" id="GO:0010027">
    <property type="term" value="P:thylakoid membrane organization"/>
    <property type="evidence" value="ECO:0007669"/>
    <property type="project" value="TreeGrafter"/>
</dbReference>
<dbReference type="AlphaFoldDB" id="A0A7J7MGP1"/>
<dbReference type="EMBL" id="JACGCM010001549">
    <property type="protein sequence ID" value="KAF6153960.1"/>
    <property type="molecule type" value="Genomic_DNA"/>
</dbReference>
<dbReference type="GO" id="GO:0009534">
    <property type="term" value="C:chloroplast thylakoid"/>
    <property type="evidence" value="ECO:0007669"/>
    <property type="project" value="TreeGrafter"/>
</dbReference>
<dbReference type="GO" id="GO:0045037">
    <property type="term" value="P:protein import into chloroplast stroma"/>
    <property type="evidence" value="ECO:0007669"/>
    <property type="project" value="TreeGrafter"/>
</dbReference>
<dbReference type="OrthoDB" id="1923886at2759"/>
<evidence type="ECO:0000256" key="2">
    <source>
        <dbReference type="SAM" id="Coils"/>
    </source>
</evidence>
<dbReference type="PANTHER" id="PTHR34793">
    <property type="entry name" value="PROTEIN THYLAKOID FORMATION 1, CHLOROPLASTIC"/>
    <property type="match status" value="1"/>
</dbReference>
<dbReference type="GO" id="GO:0010207">
    <property type="term" value="P:photosystem II assembly"/>
    <property type="evidence" value="ECO:0007669"/>
    <property type="project" value="InterPro"/>
</dbReference>
<gene>
    <name evidence="3" type="ORF">GIB67_023737</name>
</gene>
<reference evidence="3 4" key="1">
    <citation type="journal article" date="2020" name="IScience">
        <title>Genome Sequencing of the Endangered Kingdonia uniflora (Circaeasteraceae, Ranunculales) Reveals Potential Mechanisms of Evolutionary Specialization.</title>
        <authorList>
            <person name="Sun Y."/>
            <person name="Deng T."/>
            <person name="Zhang A."/>
            <person name="Moore M.J."/>
            <person name="Landis J.B."/>
            <person name="Lin N."/>
            <person name="Zhang H."/>
            <person name="Zhang X."/>
            <person name="Huang J."/>
            <person name="Zhang X."/>
            <person name="Sun H."/>
            <person name="Wang H."/>
        </authorList>
    </citation>
    <scope>NUCLEOTIDE SEQUENCE [LARGE SCALE GENOMIC DNA]</scope>
    <source>
        <strain evidence="3">TB1705</strain>
        <tissue evidence="3">Leaf</tissue>
    </source>
</reference>
<keyword evidence="1 2" id="KW-0175">Coiled coil</keyword>
<dbReference type="Proteomes" id="UP000541444">
    <property type="component" value="Unassembled WGS sequence"/>
</dbReference>
<evidence type="ECO:0000313" key="3">
    <source>
        <dbReference type="EMBL" id="KAF6153960.1"/>
    </source>
</evidence>
<name>A0A7J7MGP1_9MAGN</name>
<sequence>MLENFNIKKDGFRTSVGVEIDIDGLKISHHDVPTERKVPCASDFVGGIGEDMLEVKAGVVSEELKKFDGDGLEMKHYEATTEREVYRAIDLVGGTGVDVLESSRSKFHEEVVTLMREVRMINDFNCQEAQPKKANPNPKPLPRIWRTIGEGMITSPTTEGGSPLCAALNIDKKSVDRDLDVYRNLLSKLVQAKELLKEYVEREKKKREERTGSQKASEAVTKCLAEFQYVS</sequence>
<dbReference type="PANTHER" id="PTHR34793:SF1">
    <property type="entry name" value="PROTEIN THYLAKOID FORMATION 1, CHLOROPLASTIC"/>
    <property type="match status" value="1"/>
</dbReference>
<dbReference type="Pfam" id="PF11264">
    <property type="entry name" value="ThylakoidFormat"/>
    <property type="match status" value="1"/>
</dbReference>